<proteinExistence type="predicted"/>
<sequence>MLGLIKQANQIACKSCDELFISLLETYINNKNKEALEFEQLNQNVDQTDSSKIDQENVNKIGNPLIRCPKGRPAGTARFKGPLETSNADNRTQNKCGLCNNVRHNRAMCSSNPGQKKRRQEV</sequence>
<evidence type="ECO:0000313" key="3">
    <source>
        <dbReference type="Proteomes" id="UP001153678"/>
    </source>
</evidence>
<accession>A0A9W4SS74</accession>
<dbReference type="AlphaFoldDB" id="A0A9W4SS74"/>
<evidence type="ECO:0000313" key="2">
    <source>
        <dbReference type="EMBL" id="CAI2179634.1"/>
    </source>
</evidence>
<comment type="caution">
    <text evidence="2">The sequence shown here is derived from an EMBL/GenBank/DDBJ whole genome shotgun (WGS) entry which is preliminary data.</text>
</comment>
<protein>
    <submittedName>
        <fullName evidence="2">3277_t:CDS:1</fullName>
    </submittedName>
</protein>
<dbReference type="Proteomes" id="UP001153678">
    <property type="component" value="Unassembled WGS sequence"/>
</dbReference>
<name>A0A9W4SS74_9GLOM</name>
<dbReference type="EMBL" id="CAMKVN010002118">
    <property type="protein sequence ID" value="CAI2179634.1"/>
    <property type="molecule type" value="Genomic_DNA"/>
</dbReference>
<keyword evidence="3" id="KW-1185">Reference proteome</keyword>
<evidence type="ECO:0000256" key="1">
    <source>
        <dbReference type="SAM" id="MobiDB-lite"/>
    </source>
</evidence>
<organism evidence="2 3">
    <name type="scientific">Funneliformis geosporum</name>
    <dbReference type="NCBI Taxonomy" id="1117311"/>
    <lineage>
        <taxon>Eukaryota</taxon>
        <taxon>Fungi</taxon>
        <taxon>Fungi incertae sedis</taxon>
        <taxon>Mucoromycota</taxon>
        <taxon>Glomeromycotina</taxon>
        <taxon>Glomeromycetes</taxon>
        <taxon>Glomerales</taxon>
        <taxon>Glomeraceae</taxon>
        <taxon>Funneliformis</taxon>
    </lineage>
</organism>
<reference evidence="2" key="1">
    <citation type="submission" date="2022-08" db="EMBL/GenBank/DDBJ databases">
        <authorList>
            <person name="Kallberg Y."/>
            <person name="Tangrot J."/>
            <person name="Rosling A."/>
        </authorList>
    </citation>
    <scope>NUCLEOTIDE SEQUENCE</scope>
    <source>
        <strain evidence="2">Wild A</strain>
    </source>
</reference>
<feature type="region of interest" description="Disordered" evidence="1">
    <location>
        <begin position="62"/>
        <end position="88"/>
    </location>
</feature>
<gene>
    <name evidence="2" type="ORF">FWILDA_LOCUS9188</name>
</gene>
<dbReference type="OrthoDB" id="2422618at2759"/>